<name>A0A2Z4Y6P2_SUMC1</name>
<reference evidence="2 3" key="1">
    <citation type="submission" date="2018-05" db="EMBL/GenBank/DDBJ databases">
        <title>A metagenomic window into the 2 km-deep terrestrial subsurface aquifer revealed taxonomically and functionally diverse microbial community comprising novel uncultured bacterial lineages.</title>
        <authorList>
            <person name="Kadnikov V.V."/>
            <person name="Mardanov A.V."/>
            <person name="Beletsky A.V."/>
            <person name="Banks D."/>
            <person name="Pimenov N.V."/>
            <person name="Frank Y.A."/>
            <person name="Karnachuk O.V."/>
            <person name="Ravin N.V."/>
        </authorList>
    </citation>
    <scope>NUCLEOTIDE SEQUENCE [LARGE SCALE GENOMIC DNA]</scope>
    <source>
        <strain evidence="2">BY</strain>
    </source>
</reference>
<dbReference type="KEGG" id="schv:BRCON_2064"/>
<sequence length="44" mass="5075">MPRDSGSGRRDGWLRSGCGIRSQADRRIRYKSKTKRKVNQAHDS</sequence>
<gene>
    <name evidence="2" type="ORF">BRCON_2064</name>
</gene>
<proteinExistence type="predicted"/>
<dbReference type="AlphaFoldDB" id="A0A2Z4Y6P2"/>
<feature type="compositionally biased region" description="Basic residues" evidence="1">
    <location>
        <begin position="28"/>
        <end position="44"/>
    </location>
</feature>
<accession>A0A2Z4Y6P2</accession>
<dbReference type="EMBL" id="CP030759">
    <property type="protein sequence ID" value="AXA36841.1"/>
    <property type="molecule type" value="Genomic_DNA"/>
</dbReference>
<feature type="compositionally biased region" description="Basic and acidic residues" evidence="1">
    <location>
        <begin position="1"/>
        <end position="13"/>
    </location>
</feature>
<protein>
    <submittedName>
        <fullName evidence="2">Uncharacterized protein</fullName>
    </submittedName>
</protein>
<feature type="region of interest" description="Disordered" evidence="1">
    <location>
        <begin position="1"/>
        <end position="44"/>
    </location>
</feature>
<evidence type="ECO:0000256" key="1">
    <source>
        <dbReference type="SAM" id="MobiDB-lite"/>
    </source>
</evidence>
<evidence type="ECO:0000313" key="2">
    <source>
        <dbReference type="EMBL" id="AXA36841.1"/>
    </source>
</evidence>
<evidence type="ECO:0000313" key="3">
    <source>
        <dbReference type="Proteomes" id="UP000262583"/>
    </source>
</evidence>
<organism evidence="2 3">
    <name type="scientific">Sumerlaea chitinivorans</name>
    <dbReference type="NCBI Taxonomy" id="2250252"/>
    <lineage>
        <taxon>Bacteria</taxon>
        <taxon>Candidatus Sumerlaeota</taxon>
        <taxon>Candidatus Sumerlaeia</taxon>
        <taxon>Candidatus Sumerlaeales</taxon>
        <taxon>Candidatus Sumerlaeaceae</taxon>
        <taxon>Candidatus Sumerlaea</taxon>
    </lineage>
</organism>
<dbReference type="Proteomes" id="UP000262583">
    <property type="component" value="Chromosome"/>
</dbReference>